<reference evidence="3" key="1">
    <citation type="submission" date="2021-01" db="EMBL/GenBank/DDBJ databases">
        <authorList>
            <person name="Corre E."/>
            <person name="Pelletier E."/>
            <person name="Niang G."/>
            <person name="Scheremetjew M."/>
            <person name="Finn R."/>
            <person name="Kale V."/>
            <person name="Holt S."/>
            <person name="Cochrane G."/>
            <person name="Meng A."/>
            <person name="Brown T."/>
            <person name="Cohen L."/>
        </authorList>
    </citation>
    <scope>NUCLEOTIDE SEQUENCE</scope>
    <source>
        <strain evidence="3">CCMP3105</strain>
    </source>
</reference>
<evidence type="ECO:0000259" key="2">
    <source>
        <dbReference type="Pfam" id="PF00076"/>
    </source>
</evidence>
<feature type="region of interest" description="Disordered" evidence="1">
    <location>
        <begin position="115"/>
        <end position="225"/>
    </location>
</feature>
<dbReference type="Gene3D" id="3.30.70.330">
    <property type="match status" value="1"/>
</dbReference>
<dbReference type="InterPro" id="IPR012677">
    <property type="entry name" value="Nucleotide-bd_a/b_plait_sf"/>
</dbReference>
<protein>
    <recommendedName>
        <fullName evidence="2">RRM domain-containing protein</fullName>
    </recommendedName>
</protein>
<sequence length="315" mass="33590">MATRAGPCGLELVSGLPQGASRFEVKSLFEAFGPVDACWVISKEEATVGYMRFRCPSSAKAAATACGRGEVRVAGSPIRGKLWERLEAAQVAELPSPPEPAPSVVFIGATTVKAKDGRRSWSQGHRRQERRRRDRERAVRARRSGSRSSSCYSVRLQTPPQGPPEAAQPPRAAQPLRAALPPQAAPAAAPPSPVSVASTKVPAQAWAAPPQAPAPPAQRAPVRQPAPQPAKLFLEVGNLPQDSQSLEDLLEILSPSLETLPDYDRAKGPAVVSVSTLTPGVCRIELQSPRLVESAVRVVDGIMLLERRLEARAVA</sequence>
<dbReference type="InterPro" id="IPR035979">
    <property type="entry name" value="RBD_domain_sf"/>
</dbReference>
<dbReference type="EMBL" id="HBNR01065821">
    <property type="protein sequence ID" value="CAE4637670.1"/>
    <property type="molecule type" value="Transcribed_RNA"/>
</dbReference>
<proteinExistence type="predicted"/>
<feature type="compositionally biased region" description="Basic residues" evidence="1">
    <location>
        <begin position="124"/>
        <end position="145"/>
    </location>
</feature>
<dbReference type="AlphaFoldDB" id="A0A7S4S892"/>
<dbReference type="Pfam" id="PF00076">
    <property type="entry name" value="RRM_1"/>
    <property type="match status" value="1"/>
</dbReference>
<dbReference type="GO" id="GO:0003723">
    <property type="term" value="F:RNA binding"/>
    <property type="evidence" value="ECO:0007669"/>
    <property type="project" value="InterPro"/>
</dbReference>
<evidence type="ECO:0000256" key="1">
    <source>
        <dbReference type="SAM" id="MobiDB-lite"/>
    </source>
</evidence>
<dbReference type="InterPro" id="IPR000504">
    <property type="entry name" value="RRM_dom"/>
</dbReference>
<evidence type="ECO:0000313" key="3">
    <source>
        <dbReference type="EMBL" id="CAE4637670.1"/>
    </source>
</evidence>
<name>A0A7S4S892_9DINO</name>
<feature type="compositionally biased region" description="Pro residues" evidence="1">
    <location>
        <begin position="210"/>
        <end position="225"/>
    </location>
</feature>
<feature type="compositionally biased region" description="Low complexity" evidence="1">
    <location>
        <begin position="168"/>
        <end position="187"/>
    </location>
</feature>
<gene>
    <name evidence="3" type="ORF">AMON00008_LOCUS46494</name>
</gene>
<feature type="compositionally biased region" description="Low complexity" evidence="1">
    <location>
        <begin position="146"/>
        <end position="155"/>
    </location>
</feature>
<organism evidence="3">
    <name type="scientific">Alexandrium monilatum</name>
    <dbReference type="NCBI Taxonomy" id="311494"/>
    <lineage>
        <taxon>Eukaryota</taxon>
        <taxon>Sar</taxon>
        <taxon>Alveolata</taxon>
        <taxon>Dinophyceae</taxon>
        <taxon>Gonyaulacales</taxon>
        <taxon>Pyrocystaceae</taxon>
        <taxon>Alexandrium</taxon>
    </lineage>
</organism>
<feature type="compositionally biased region" description="Low complexity" evidence="1">
    <location>
        <begin position="194"/>
        <end position="209"/>
    </location>
</feature>
<accession>A0A7S4S892</accession>
<feature type="domain" description="RRM" evidence="2">
    <location>
        <begin position="13"/>
        <end position="67"/>
    </location>
</feature>
<dbReference type="SUPFAM" id="SSF54928">
    <property type="entry name" value="RNA-binding domain, RBD"/>
    <property type="match status" value="1"/>
</dbReference>